<evidence type="ECO:0000256" key="3">
    <source>
        <dbReference type="ARBA" id="ARBA00022630"/>
    </source>
</evidence>
<dbReference type="InterPro" id="IPR051820">
    <property type="entry name" value="FAD-binding_MO"/>
</dbReference>
<dbReference type="Proteomes" id="UP000307510">
    <property type="component" value="Unassembled WGS sequence"/>
</dbReference>
<dbReference type="Pfam" id="PF00743">
    <property type="entry name" value="FMO-like"/>
    <property type="match status" value="1"/>
</dbReference>
<dbReference type="GO" id="GO:0004499">
    <property type="term" value="F:N,N-dimethylaniline monooxygenase activity"/>
    <property type="evidence" value="ECO:0007669"/>
    <property type="project" value="InterPro"/>
</dbReference>
<evidence type="ECO:0000256" key="2">
    <source>
        <dbReference type="ARBA" id="ARBA00010139"/>
    </source>
</evidence>
<evidence type="ECO:0000256" key="1">
    <source>
        <dbReference type="ARBA" id="ARBA00001974"/>
    </source>
</evidence>
<evidence type="ECO:0000313" key="9">
    <source>
        <dbReference type="Proteomes" id="UP000307510"/>
    </source>
</evidence>
<keyword evidence="5" id="KW-0521">NADP</keyword>
<evidence type="ECO:0000256" key="5">
    <source>
        <dbReference type="ARBA" id="ARBA00022857"/>
    </source>
</evidence>
<dbReference type="GO" id="GO:0050661">
    <property type="term" value="F:NADP binding"/>
    <property type="evidence" value="ECO:0007669"/>
    <property type="project" value="InterPro"/>
</dbReference>
<dbReference type="InterPro" id="IPR020946">
    <property type="entry name" value="Flavin_mOase-like"/>
</dbReference>
<dbReference type="FunFam" id="3.50.50.60:FF:000228">
    <property type="entry name" value="FAD-containing monooxygenase EthA"/>
    <property type="match status" value="1"/>
</dbReference>
<accession>A0A5R8ZSW0</accession>
<comment type="cofactor">
    <cofactor evidence="1">
        <name>FAD</name>
        <dbReference type="ChEBI" id="CHEBI:57692"/>
    </cofactor>
</comment>
<evidence type="ECO:0000313" key="8">
    <source>
        <dbReference type="EMBL" id="TLP68677.1"/>
    </source>
</evidence>
<comment type="similarity">
    <text evidence="2">Belongs to the FAD-binding monooxygenase family.</text>
</comment>
<protein>
    <submittedName>
        <fullName evidence="8">NAD(P)/FAD-dependent oxidoreductase</fullName>
    </submittedName>
</protein>
<dbReference type="RefSeq" id="WP_138217049.1">
    <property type="nucleotide sequence ID" value="NZ_VASG01000012.1"/>
</dbReference>
<gene>
    <name evidence="8" type="ORF">FEA48_29995</name>
</gene>
<dbReference type="PANTHER" id="PTHR43872:SF1">
    <property type="entry name" value="MONOOXYGENASE, PUTATIVE (AFU_ORTHOLOGUE AFUA_8G02570)-RELATED"/>
    <property type="match status" value="1"/>
</dbReference>
<keyword evidence="6" id="KW-0560">Oxidoreductase</keyword>
<dbReference type="SUPFAM" id="SSF51905">
    <property type="entry name" value="FAD/NAD(P)-binding domain"/>
    <property type="match status" value="1"/>
</dbReference>
<dbReference type="PANTHER" id="PTHR43872">
    <property type="entry name" value="MONOOXYGENASE, PUTATIVE (AFU_ORTHOLOGUE AFUA_8G02570)-RELATED"/>
    <property type="match status" value="1"/>
</dbReference>
<organism evidence="8 9">
    <name type="scientific">Pseudomonas nitroreducens</name>
    <dbReference type="NCBI Taxonomy" id="46680"/>
    <lineage>
        <taxon>Bacteria</taxon>
        <taxon>Pseudomonadati</taxon>
        <taxon>Pseudomonadota</taxon>
        <taxon>Gammaproteobacteria</taxon>
        <taxon>Pseudomonadales</taxon>
        <taxon>Pseudomonadaceae</taxon>
        <taxon>Pseudomonas</taxon>
    </lineage>
</organism>
<dbReference type="Pfam" id="PF13450">
    <property type="entry name" value="NAD_binding_8"/>
    <property type="match status" value="1"/>
</dbReference>
<dbReference type="EMBL" id="VASG01000012">
    <property type="protein sequence ID" value="TLP68677.1"/>
    <property type="molecule type" value="Genomic_DNA"/>
</dbReference>
<dbReference type="Gene3D" id="3.50.50.60">
    <property type="entry name" value="FAD/NAD(P)-binding domain"/>
    <property type="match status" value="3"/>
</dbReference>
<evidence type="ECO:0000256" key="6">
    <source>
        <dbReference type="ARBA" id="ARBA00023002"/>
    </source>
</evidence>
<evidence type="ECO:0000256" key="7">
    <source>
        <dbReference type="ARBA" id="ARBA00023033"/>
    </source>
</evidence>
<dbReference type="InterPro" id="IPR036188">
    <property type="entry name" value="FAD/NAD-bd_sf"/>
</dbReference>
<evidence type="ECO:0000256" key="4">
    <source>
        <dbReference type="ARBA" id="ARBA00022827"/>
    </source>
</evidence>
<dbReference type="GO" id="GO:0050660">
    <property type="term" value="F:flavin adenine dinucleotide binding"/>
    <property type="evidence" value="ECO:0007669"/>
    <property type="project" value="InterPro"/>
</dbReference>
<proteinExistence type="inferred from homology"/>
<keyword evidence="4" id="KW-0274">FAD</keyword>
<reference evidence="9" key="2">
    <citation type="submission" date="2019-06" db="EMBL/GenBank/DDBJ databases">
        <title>AzeR, a transcriptional regulator that responds to azelaic acid in Pseudomonas nitroreducens.</title>
        <authorList>
            <person name="Bez C."/>
            <person name="Javvadi S.G."/>
            <person name="Bertani I."/>
            <person name="Devescovi G."/>
            <person name="Studholme D.J."/>
            <person name="Geller A."/>
            <person name="Levy A."/>
            <person name="Venturi V."/>
        </authorList>
    </citation>
    <scope>NUCLEOTIDE SEQUENCE [LARGE SCALE GENOMIC DNA]</scope>
    <source>
        <strain evidence="9">DSM 9128</strain>
    </source>
</reference>
<sequence>MTTTKNNSPASVDVLIIGAGISGIGAAYHLQKDCPTLSYSIVEARADLGGTWDLFRYPGIRSDSDLFTFGYGFKPWKENKAIADGPSIKAYIAETARENGIDRNIRFQHRVTDTDWSSERQRWQVTVRREDTQEIQVIEAHWIFTAAGYYRYDQGFAPDFQDQEQFQGQIVHPQHWPENLDYRGKRVVVIGSGATAVTLIPSMAAEAAHITMLQRTPTYVLPVPAQDPIARRLRPWLGVDLAFALTRRFNIAKQRWVYAFCQRFPNKAREIIHKLNTRMLPEGYPVDVHFNPPYNPWEQRMCAVPGGDLFRVISSGQASIVTDHIERFTPTGIQLRSGEHLEADLIVTATGLNLQPLGGIQPKIDGQPVPLSQCVTYKGMLLSGIPNFAIAIGYTSSSWTLKIGLLCEHFTRLLGYMHKRGYEVCTPRADPSMKTEPLLNFGAGYVQRSLDKLPRQGSTYPWSMSWNYAADVKVFRKGRIDDPALEFVSAKVGGAHA</sequence>
<keyword evidence="3" id="KW-0285">Flavoprotein</keyword>
<comment type="caution">
    <text evidence="8">The sequence shown here is derived from an EMBL/GenBank/DDBJ whole genome shotgun (WGS) entry which is preliminary data.</text>
</comment>
<reference evidence="8 9" key="1">
    <citation type="submission" date="2019-05" db="EMBL/GenBank/DDBJ databases">
        <authorList>
            <person name="Moore K."/>
            <person name="O'Neill P."/>
            <person name="Farbos A."/>
            <person name="Studholme D.J."/>
        </authorList>
    </citation>
    <scope>NUCLEOTIDE SEQUENCE [LARGE SCALE GENOMIC DNA]</scope>
    <source>
        <strain evidence="8 9">DSM 9128</strain>
    </source>
</reference>
<dbReference type="AlphaFoldDB" id="A0A5R8ZSW0"/>
<keyword evidence="7" id="KW-0503">Monooxygenase</keyword>
<name>A0A5R8ZSW0_PSENT</name>